<dbReference type="InterPro" id="IPR036388">
    <property type="entry name" value="WH-like_DNA-bd_sf"/>
</dbReference>
<gene>
    <name evidence="3" type="ORF">DNL40_08830</name>
</gene>
<comment type="caution">
    <text evidence="3">The sequence shown here is derived from an EMBL/GenBank/DDBJ whole genome shotgun (WGS) entry which is preliminary data.</text>
</comment>
<dbReference type="SUPFAM" id="SSF46785">
    <property type="entry name" value="Winged helix' DNA-binding domain"/>
    <property type="match status" value="1"/>
</dbReference>
<accession>A0A2W5WPL0</accession>
<dbReference type="Gene3D" id="1.10.10.10">
    <property type="entry name" value="Winged helix-like DNA-binding domain superfamily/Winged helix DNA-binding domain"/>
    <property type="match status" value="1"/>
</dbReference>
<proteinExistence type="predicted"/>
<dbReference type="PANTHER" id="PTHR33169">
    <property type="entry name" value="PADR-FAMILY TRANSCRIPTIONAL REGULATOR"/>
    <property type="match status" value="1"/>
</dbReference>
<dbReference type="Pfam" id="PF03551">
    <property type="entry name" value="PadR"/>
    <property type="match status" value="1"/>
</dbReference>
<sequence length="134" mass="14589">MDEIQPWPSDWLRGVLEVCVLRVLADGPTYGYAITAALAEGGLGTTKGGTLYPLLKRFEAAGWVSTEWRPGDGGPGRKYYDLTDAGRAVLHERSAQWLAFSRATSRFVAHAAPGGTRQHSTEDSTEHGTTEARR</sequence>
<dbReference type="InterPro" id="IPR052509">
    <property type="entry name" value="Metal_resp_DNA-bind_regulator"/>
</dbReference>
<evidence type="ECO:0000256" key="1">
    <source>
        <dbReference type="SAM" id="MobiDB-lite"/>
    </source>
</evidence>
<dbReference type="InterPro" id="IPR005149">
    <property type="entry name" value="Tscrpt_reg_PadR_N"/>
</dbReference>
<keyword evidence="4" id="KW-1185">Reference proteome</keyword>
<dbReference type="AlphaFoldDB" id="A0A2W5WPL0"/>
<name>A0A2W5WPL0_9MICO</name>
<dbReference type="RefSeq" id="WP_111250893.1">
    <property type="nucleotide sequence ID" value="NZ_QKWH01000005.1"/>
</dbReference>
<evidence type="ECO:0000313" key="3">
    <source>
        <dbReference type="EMBL" id="PZR53100.1"/>
    </source>
</evidence>
<evidence type="ECO:0000259" key="2">
    <source>
        <dbReference type="Pfam" id="PF03551"/>
    </source>
</evidence>
<organism evidence="3 4">
    <name type="scientific">Xylanimonas oleitrophica</name>
    <dbReference type="NCBI Taxonomy" id="2607479"/>
    <lineage>
        <taxon>Bacteria</taxon>
        <taxon>Bacillati</taxon>
        <taxon>Actinomycetota</taxon>
        <taxon>Actinomycetes</taxon>
        <taxon>Micrococcales</taxon>
        <taxon>Promicromonosporaceae</taxon>
        <taxon>Xylanimonas</taxon>
    </lineage>
</organism>
<protein>
    <submittedName>
        <fullName evidence="3">PadR family transcriptional regulator</fullName>
    </submittedName>
</protein>
<reference evidence="3 4" key="1">
    <citation type="submission" date="2018-06" db="EMBL/GenBank/DDBJ databases">
        <title>Whole genome sequencing of a novel hydrocarbon degrading bacterial strain, PW21 isolated from oil contaminated produced water sample.</title>
        <authorList>
            <person name="Nagkirti P."/>
            <person name="Shaikh A."/>
            <person name="Gowdaman V."/>
            <person name="Engineer A.E."/>
            <person name="Dagar S."/>
            <person name="Dhakephalkar P.K."/>
        </authorList>
    </citation>
    <scope>NUCLEOTIDE SEQUENCE [LARGE SCALE GENOMIC DNA]</scope>
    <source>
        <strain evidence="3 4">PW21</strain>
    </source>
</reference>
<dbReference type="InterPro" id="IPR036390">
    <property type="entry name" value="WH_DNA-bd_sf"/>
</dbReference>
<feature type="domain" description="Transcription regulator PadR N-terminal" evidence="2">
    <location>
        <begin position="20"/>
        <end position="92"/>
    </location>
</feature>
<feature type="compositionally biased region" description="Basic and acidic residues" evidence="1">
    <location>
        <begin position="119"/>
        <end position="134"/>
    </location>
</feature>
<evidence type="ECO:0000313" key="4">
    <source>
        <dbReference type="Proteomes" id="UP000248783"/>
    </source>
</evidence>
<dbReference type="PANTHER" id="PTHR33169:SF14">
    <property type="entry name" value="TRANSCRIPTIONAL REGULATOR RV3488"/>
    <property type="match status" value="1"/>
</dbReference>
<dbReference type="EMBL" id="QKWH01000005">
    <property type="protein sequence ID" value="PZR53100.1"/>
    <property type="molecule type" value="Genomic_DNA"/>
</dbReference>
<dbReference type="Proteomes" id="UP000248783">
    <property type="component" value="Unassembled WGS sequence"/>
</dbReference>
<feature type="region of interest" description="Disordered" evidence="1">
    <location>
        <begin position="111"/>
        <end position="134"/>
    </location>
</feature>